<comment type="caution">
    <text evidence="1">The sequence shown here is derived from an EMBL/GenBank/DDBJ whole genome shotgun (WGS) entry which is preliminary data.</text>
</comment>
<evidence type="ECO:0000313" key="1">
    <source>
        <dbReference type="EMBL" id="HGI87371.1"/>
    </source>
</evidence>
<accession>A0A7C4BBL8</accession>
<name>A0A7C4BBL8_9CREN</name>
<dbReference type="EMBL" id="DTFF01000024">
    <property type="protein sequence ID" value="HGI87371.1"/>
    <property type="molecule type" value="Genomic_DNA"/>
</dbReference>
<sequence>MKLLIDVLLNCYRQQLYGYNSIVKKYNVYLKPLHIVIKNSLRGTKKVYYYFGRYWYRLEVVNSKLKWIYLGREKPFDFLPDPPINPLLIIEVKRAQSDPSLQCIYVKNFGEVSKHITHVVKIVYDCCREPVHYSTKICVENGLK</sequence>
<reference evidence="1" key="1">
    <citation type="journal article" date="2020" name="mSystems">
        <title>Genome- and Community-Level Interaction Insights into Carbon Utilization and Element Cycling Functions of Hydrothermarchaeota in Hydrothermal Sediment.</title>
        <authorList>
            <person name="Zhou Z."/>
            <person name="Liu Y."/>
            <person name="Xu W."/>
            <person name="Pan J."/>
            <person name="Luo Z.H."/>
            <person name="Li M."/>
        </authorList>
    </citation>
    <scope>NUCLEOTIDE SEQUENCE [LARGE SCALE GENOMIC DNA]</scope>
    <source>
        <strain evidence="1">SpSt-732</strain>
    </source>
</reference>
<dbReference type="AlphaFoldDB" id="A0A7C4BBL8"/>
<proteinExistence type="predicted"/>
<protein>
    <submittedName>
        <fullName evidence="1">Uncharacterized protein</fullName>
    </submittedName>
</protein>
<gene>
    <name evidence="1" type="ORF">ENV14_03140</name>
</gene>
<organism evidence="1">
    <name type="scientific">Ignisphaera aggregans</name>
    <dbReference type="NCBI Taxonomy" id="334771"/>
    <lineage>
        <taxon>Archaea</taxon>
        <taxon>Thermoproteota</taxon>
        <taxon>Thermoprotei</taxon>
        <taxon>Desulfurococcales</taxon>
        <taxon>Desulfurococcaceae</taxon>
        <taxon>Ignisphaera</taxon>
    </lineage>
</organism>